<gene>
    <name evidence="2" type="ORF">FUG_LOCUS306156</name>
</gene>
<sequence>MLPDPAGEDRKPPGSATYGSREYANYPIIRNYNANHSTKLSNPVPTVDAILKEAALLKSKCSIESIISPDIQPHSENQPDRTGTPDVDDNESSGSNDVDDAMSSGRDRKMTAAEPAERKAAKCRKSLPSACQPTSNADVVVAASSSLQAAPRRRGSYPSAQRVMRTKALPQRNRKVAIASLPQMLTPSSILADLLEASTSRGRESQSPSPLASDRRSVSGNENGKAAAATAIYSLSLPARHKILSKFDTFYRLNLIPRDQLVALLVHERCCLAAILYMRCQLDEFLEAVKDQNDCRKGDDASELEKGLSTSDC</sequence>
<evidence type="ECO:0000256" key="1">
    <source>
        <dbReference type="SAM" id="MobiDB-lite"/>
    </source>
</evidence>
<accession>A0A4E9E923</accession>
<dbReference type="AlphaFoldDB" id="A0A4E9E923"/>
<organism evidence="2">
    <name type="scientific">Gibberella zeae</name>
    <name type="common">Wheat head blight fungus</name>
    <name type="synonym">Fusarium graminearum</name>
    <dbReference type="NCBI Taxonomy" id="5518"/>
    <lineage>
        <taxon>Eukaryota</taxon>
        <taxon>Fungi</taxon>
        <taxon>Dikarya</taxon>
        <taxon>Ascomycota</taxon>
        <taxon>Pezizomycotina</taxon>
        <taxon>Sordariomycetes</taxon>
        <taxon>Hypocreomycetidae</taxon>
        <taxon>Hypocreales</taxon>
        <taxon>Nectriaceae</taxon>
        <taxon>Fusarium</taxon>
    </lineage>
</organism>
<evidence type="ECO:0000313" key="2">
    <source>
        <dbReference type="EMBL" id="VIO58380.1"/>
    </source>
</evidence>
<protein>
    <submittedName>
        <fullName evidence="2">Uncharacterized protein</fullName>
    </submittedName>
</protein>
<feature type="region of interest" description="Disordered" evidence="1">
    <location>
        <begin position="1"/>
        <end position="24"/>
    </location>
</feature>
<feature type="compositionally biased region" description="Polar residues" evidence="1">
    <location>
        <begin position="198"/>
        <end position="210"/>
    </location>
</feature>
<feature type="region of interest" description="Disordered" evidence="1">
    <location>
        <begin position="198"/>
        <end position="221"/>
    </location>
</feature>
<dbReference type="EMBL" id="CAAKMV010000133">
    <property type="protein sequence ID" value="VIO58380.1"/>
    <property type="molecule type" value="Genomic_DNA"/>
</dbReference>
<feature type="region of interest" description="Disordered" evidence="1">
    <location>
        <begin position="67"/>
        <end position="137"/>
    </location>
</feature>
<feature type="compositionally biased region" description="Basic and acidic residues" evidence="1">
    <location>
        <begin position="105"/>
        <end position="120"/>
    </location>
</feature>
<proteinExistence type="predicted"/>
<name>A0A4E9E923_GIBZA</name>
<reference evidence="2" key="1">
    <citation type="submission" date="2019-04" db="EMBL/GenBank/DDBJ databases">
        <authorList>
            <person name="Melise S."/>
            <person name="Noan J."/>
            <person name="Okalmin O."/>
        </authorList>
    </citation>
    <scope>NUCLEOTIDE SEQUENCE</scope>
    <source>
        <strain evidence="2">FN9</strain>
    </source>
</reference>